<dbReference type="AlphaFoldDB" id="A0A392QHT4"/>
<keyword evidence="2" id="KW-1185">Reference proteome</keyword>
<name>A0A392QHT4_9FABA</name>
<proteinExistence type="predicted"/>
<reference evidence="1 2" key="1">
    <citation type="journal article" date="2018" name="Front. Plant Sci.">
        <title>Red Clover (Trifolium pratense) and Zigzag Clover (T. medium) - A Picture of Genomic Similarities and Differences.</title>
        <authorList>
            <person name="Dluhosova J."/>
            <person name="Istvanek J."/>
            <person name="Nedelnik J."/>
            <person name="Repkova J."/>
        </authorList>
    </citation>
    <scope>NUCLEOTIDE SEQUENCE [LARGE SCALE GENOMIC DNA]</scope>
    <source>
        <strain evidence="2">cv. 10/8</strain>
        <tissue evidence="1">Leaf</tissue>
    </source>
</reference>
<dbReference type="EMBL" id="LXQA010134176">
    <property type="protein sequence ID" value="MCI23106.1"/>
    <property type="molecule type" value="Genomic_DNA"/>
</dbReference>
<comment type="caution">
    <text evidence="1">The sequence shown here is derived from an EMBL/GenBank/DDBJ whole genome shotgun (WGS) entry which is preliminary data.</text>
</comment>
<accession>A0A392QHT4</accession>
<dbReference type="Proteomes" id="UP000265520">
    <property type="component" value="Unassembled WGS sequence"/>
</dbReference>
<protein>
    <submittedName>
        <fullName evidence="1">Uncharacterized protein</fullName>
    </submittedName>
</protein>
<organism evidence="1 2">
    <name type="scientific">Trifolium medium</name>
    <dbReference type="NCBI Taxonomy" id="97028"/>
    <lineage>
        <taxon>Eukaryota</taxon>
        <taxon>Viridiplantae</taxon>
        <taxon>Streptophyta</taxon>
        <taxon>Embryophyta</taxon>
        <taxon>Tracheophyta</taxon>
        <taxon>Spermatophyta</taxon>
        <taxon>Magnoliopsida</taxon>
        <taxon>eudicotyledons</taxon>
        <taxon>Gunneridae</taxon>
        <taxon>Pentapetalae</taxon>
        <taxon>rosids</taxon>
        <taxon>fabids</taxon>
        <taxon>Fabales</taxon>
        <taxon>Fabaceae</taxon>
        <taxon>Papilionoideae</taxon>
        <taxon>50 kb inversion clade</taxon>
        <taxon>NPAAA clade</taxon>
        <taxon>Hologalegina</taxon>
        <taxon>IRL clade</taxon>
        <taxon>Trifolieae</taxon>
        <taxon>Trifolium</taxon>
    </lineage>
</organism>
<sequence>MSPITISNVSNFRQDYTRVSEINLGLFEKQHYKNHQQGHPYKSQRYNSRIVGIKLDPRKRNLLQIGFDISDVLSEV</sequence>
<evidence type="ECO:0000313" key="2">
    <source>
        <dbReference type="Proteomes" id="UP000265520"/>
    </source>
</evidence>
<evidence type="ECO:0000313" key="1">
    <source>
        <dbReference type="EMBL" id="MCI23106.1"/>
    </source>
</evidence>